<evidence type="ECO:0000313" key="2">
    <source>
        <dbReference type="Proteomes" id="UP000192328"/>
    </source>
</evidence>
<keyword evidence="1" id="KW-0645">Protease</keyword>
<keyword evidence="2" id="KW-1185">Reference proteome</keyword>
<protein>
    <submittedName>
        <fullName evidence="1">Membrane associated serine protease, rhomboid family</fullName>
    </submittedName>
</protein>
<name>A0AC61PHF1_9FIRM</name>
<dbReference type="Proteomes" id="UP000192328">
    <property type="component" value="Unassembled WGS sequence"/>
</dbReference>
<dbReference type="EMBL" id="FWXZ01000001">
    <property type="protein sequence ID" value="SMC35141.1"/>
    <property type="molecule type" value="Genomic_DNA"/>
</dbReference>
<gene>
    <name evidence="1" type="ORF">SAMN06297397_0180</name>
</gene>
<comment type="caution">
    <text evidence="1">The sequence shown here is derived from an EMBL/GenBank/DDBJ whole genome shotgun (WGS) entry which is preliminary data.</text>
</comment>
<sequence>MPNSIIINCKKCGMPLKKGTKICSYCGENTGYLFNRKPREKERAIRIGGFKIAIPWVTLILIVLNAVAGIYKLAGGQYDVLRHFGMIQGALQRGELQRLFLSSFLHFDLSHFFSNMYGLAIFGFVFENRIGKWKYLLIYIASMLGSALLINFIGGSGLHAGASGAIWGLMAANLVYNLITRKKFLYMLYAFVAVIGNVLSTFSAGISWQGHFGGAIAGVIAALLLFKQEKQEKKVEKHMEQIENYTTGANHGRQV</sequence>
<proteinExistence type="predicted"/>
<keyword evidence="1" id="KW-0378">Hydrolase</keyword>
<evidence type="ECO:0000313" key="1">
    <source>
        <dbReference type="EMBL" id="SMC35141.1"/>
    </source>
</evidence>
<organism evidence="1 2">
    <name type="scientific">Aristaeella lactis</name>
    <dbReference type="NCBI Taxonomy" id="3046383"/>
    <lineage>
        <taxon>Bacteria</taxon>
        <taxon>Bacillati</taxon>
        <taxon>Bacillota</taxon>
        <taxon>Clostridia</taxon>
        <taxon>Eubacteriales</taxon>
        <taxon>Aristaeellaceae</taxon>
        <taxon>Aristaeella</taxon>
    </lineage>
</organism>
<reference evidence="1" key="1">
    <citation type="submission" date="2017-04" db="EMBL/GenBank/DDBJ databases">
        <authorList>
            <person name="Varghese N."/>
            <person name="Submissions S."/>
        </authorList>
    </citation>
    <scope>NUCLEOTIDE SEQUENCE</scope>
    <source>
        <strain evidence="1">WTE2008</strain>
    </source>
</reference>
<accession>A0AC61PHF1</accession>